<protein>
    <recommendedName>
        <fullName evidence="3">Metallohydrolase</fullName>
    </recommendedName>
</protein>
<evidence type="ECO:0008006" key="3">
    <source>
        <dbReference type="Google" id="ProtNLM"/>
    </source>
</evidence>
<sequence length="390" mass="43752">MVAKITFFPVGNGDMTLIETDSGKKILIDCHIRNGSEHPDVLSMLKNRLTEDSKGRLYIDVFIWSHPDKDHCGGIESNFYLGDPDNWSESKHKDLIFINEIWSSPLVYRRASINHTLCPDAIALNTEVKRRVNKYKNNPNSINIVGDQVLVLSDDEDGKTDDISGIVARLDDSIFKINNIYDSSFSALLLAPSPKSDFPDEEKLGKNHSSVILNIALKVSRSNKEINFLTAGDAEVVCWEVLLRRLRPQNSVETSLMYDVLQTPHHCSWHTLSHDSLTDYGENAQTDEDAIEALSHAKNDAYIIASSKPISEDDSDPPAYRAKQEYVKILEPVKGRFRCVADNTDNNNDNIPLELVFDGTNLEQTSAKSFIKNPNVVSEAVNRRGKSDYA</sequence>
<accession>A0A2I1RG51</accession>
<dbReference type="InterPro" id="IPR052159">
    <property type="entry name" value="Competence_DNA_uptake"/>
</dbReference>
<evidence type="ECO:0000313" key="2">
    <source>
        <dbReference type="Proteomes" id="UP000234914"/>
    </source>
</evidence>
<dbReference type="InterPro" id="IPR036866">
    <property type="entry name" value="RibonucZ/Hydroxyglut_hydro"/>
</dbReference>
<dbReference type="PANTHER" id="PTHR30619:SF1">
    <property type="entry name" value="RECOMBINATION PROTEIN 2"/>
    <property type="match status" value="1"/>
</dbReference>
<dbReference type="EMBL" id="PKJS01000013">
    <property type="protein sequence ID" value="PKZ68121.1"/>
    <property type="molecule type" value="Genomic_DNA"/>
</dbReference>
<dbReference type="Gene3D" id="3.60.15.10">
    <property type="entry name" value="Ribonuclease Z/Hydroxyacylglutathione hydrolase-like"/>
    <property type="match status" value="1"/>
</dbReference>
<name>A0A2I1RG51_FAUOS</name>
<organism evidence="1 2">
    <name type="scientific">Faucicola osloensis</name>
    <name type="common">Moraxella osloensis</name>
    <dbReference type="NCBI Taxonomy" id="34062"/>
    <lineage>
        <taxon>Bacteria</taxon>
        <taxon>Pseudomonadati</taxon>
        <taxon>Pseudomonadota</taxon>
        <taxon>Gammaproteobacteria</taxon>
        <taxon>Moraxellales</taxon>
        <taxon>Moraxellaceae</taxon>
        <taxon>Faucicola</taxon>
    </lineage>
</organism>
<proteinExistence type="predicted"/>
<gene>
    <name evidence="1" type="ORF">CYJ96_10050</name>
</gene>
<dbReference type="Proteomes" id="UP000234914">
    <property type="component" value="Unassembled WGS sequence"/>
</dbReference>
<reference evidence="1 2" key="1">
    <citation type="submission" date="2017-12" db="EMBL/GenBank/DDBJ databases">
        <title>Phylogenetic diversity of female urinary microbiome.</title>
        <authorList>
            <person name="Thomas-White K."/>
            <person name="Wolfe A.J."/>
        </authorList>
    </citation>
    <scope>NUCLEOTIDE SEQUENCE [LARGE SCALE GENOMIC DNA]</scope>
    <source>
        <strain evidence="1 2">UMB0416</strain>
    </source>
</reference>
<dbReference type="AlphaFoldDB" id="A0A2I1RG51"/>
<comment type="caution">
    <text evidence="1">The sequence shown here is derived from an EMBL/GenBank/DDBJ whole genome shotgun (WGS) entry which is preliminary data.</text>
</comment>
<dbReference type="RefSeq" id="WP_101964918.1">
    <property type="nucleotide sequence ID" value="NZ_PKJS01000013.1"/>
</dbReference>
<dbReference type="SUPFAM" id="SSF56281">
    <property type="entry name" value="Metallo-hydrolase/oxidoreductase"/>
    <property type="match status" value="1"/>
</dbReference>
<evidence type="ECO:0000313" key="1">
    <source>
        <dbReference type="EMBL" id="PKZ68121.1"/>
    </source>
</evidence>
<dbReference type="PANTHER" id="PTHR30619">
    <property type="entry name" value="DNA INTERNALIZATION/COMPETENCE PROTEIN COMEC/REC2"/>
    <property type="match status" value="1"/>
</dbReference>